<keyword evidence="6 7" id="KW-0472">Membrane</keyword>
<protein>
    <submittedName>
        <fullName evidence="8">MFS transporter</fullName>
    </submittedName>
</protein>
<keyword evidence="2" id="KW-0813">Transport</keyword>
<keyword evidence="3" id="KW-1003">Cell membrane</keyword>
<dbReference type="PANTHER" id="PTHR23521:SF2">
    <property type="entry name" value="TRANSPORTER MFS SUPERFAMILY"/>
    <property type="match status" value="1"/>
</dbReference>
<evidence type="ECO:0000256" key="5">
    <source>
        <dbReference type="ARBA" id="ARBA00022989"/>
    </source>
</evidence>
<evidence type="ECO:0000256" key="7">
    <source>
        <dbReference type="SAM" id="Phobius"/>
    </source>
</evidence>
<feature type="transmembrane region" description="Helical" evidence="7">
    <location>
        <begin position="244"/>
        <end position="262"/>
    </location>
</feature>
<dbReference type="EMBL" id="JAPIUZ010000005">
    <property type="protein sequence ID" value="MCX2564366.1"/>
    <property type="molecule type" value="Genomic_DNA"/>
</dbReference>
<dbReference type="PANTHER" id="PTHR23521">
    <property type="entry name" value="TRANSPORTER MFS SUPERFAMILY"/>
    <property type="match status" value="1"/>
</dbReference>
<feature type="transmembrane region" description="Helical" evidence="7">
    <location>
        <begin position="12"/>
        <end position="31"/>
    </location>
</feature>
<gene>
    <name evidence="8" type="ORF">OQ497_10390</name>
</gene>
<dbReference type="CDD" id="cd17477">
    <property type="entry name" value="MFS_YcaD_like"/>
    <property type="match status" value="1"/>
</dbReference>
<reference evidence="8 9" key="1">
    <citation type="submission" date="2022-11" db="EMBL/GenBank/DDBJ databases">
        <title>Genome sequencing of Acetobacter type strain.</title>
        <authorList>
            <person name="Heo J."/>
            <person name="Lee D."/>
            <person name="Han B.-H."/>
            <person name="Hong S.-B."/>
            <person name="Kwon S.-W."/>
        </authorList>
    </citation>
    <scope>NUCLEOTIDE SEQUENCE [LARGE SCALE GENOMIC DNA]</scope>
    <source>
        <strain evidence="8 9">KACC 21253</strain>
    </source>
</reference>
<evidence type="ECO:0000313" key="8">
    <source>
        <dbReference type="EMBL" id="MCX2564366.1"/>
    </source>
</evidence>
<keyword evidence="9" id="KW-1185">Reference proteome</keyword>
<feature type="transmembrane region" description="Helical" evidence="7">
    <location>
        <begin position="298"/>
        <end position="317"/>
    </location>
</feature>
<feature type="transmembrane region" description="Helical" evidence="7">
    <location>
        <begin position="361"/>
        <end position="381"/>
    </location>
</feature>
<dbReference type="Gene3D" id="1.20.1250.20">
    <property type="entry name" value="MFS general substrate transporter like domains"/>
    <property type="match status" value="2"/>
</dbReference>
<comment type="caution">
    <text evidence="8">The sequence shown here is derived from an EMBL/GenBank/DDBJ whole genome shotgun (WGS) entry which is preliminary data.</text>
</comment>
<dbReference type="InterPro" id="IPR011701">
    <property type="entry name" value="MFS"/>
</dbReference>
<name>A0ABT3QGI3_9PROT</name>
<dbReference type="RefSeq" id="WP_173559780.1">
    <property type="nucleotide sequence ID" value="NZ_JAPIUZ010000005.1"/>
</dbReference>
<dbReference type="SUPFAM" id="SSF103473">
    <property type="entry name" value="MFS general substrate transporter"/>
    <property type="match status" value="1"/>
</dbReference>
<evidence type="ECO:0000313" key="9">
    <source>
        <dbReference type="Proteomes" id="UP001301152"/>
    </source>
</evidence>
<evidence type="ECO:0000256" key="4">
    <source>
        <dbReference type="ARBA" id="ARBA00022692"/>
    </source>
</evidence>
<evidence type="ECO:0000256" key="1">
    <source>
        <dbReference type="ARBA" id="ARBA00004651"/>
    </source>
</evidence>
<proteinExistence type="predicted"/>
<comment type="subcellular location">
    <subcellularLocation>
        <location evidence="1">Cell membrane</location>
        <topology evidence="1">Multi-pass membrane protein</topology>
    </subcellularLocation>
</comment>
<organism evidence="8 9">
    <name type="scientific">Acetobacter thailandicus</name>
    <dbReference type="NCBI Taxonomy" id="1502842"/>
    <lineage>
        <taxon>Bacteria</taxon>
        <taxon>Pseudomonadati</taxon>
        <taxon>Pseudomonadota</taxon>
        <taxon>Alphaproteobacteria</taxon>
        <taxon>Acetobacterales</taxon>
        <taxon>Acetobacteraceae</taxon>
        <taxon>Acetobacter</taxon>
    </lineage>
</organism>
<keyword evidence="4 7" id="KW-0812">Transmembrane</keyword>
<feature type="transmembrane region" description="Helical" evidence="7">
    <location>
        <begin position="140"/>
        <end position="160"/>
    </location>
</feature>
<dbReference type="Pfam" id="PF07690">
    <property type="entry name" value="MFS_1"/>
    <property type="match status" value="1"/>
</dbReference>
<feature type="transmembrane region" description="Helical" evidence="7">
    <location>
        <begin position="166"/>
        <end position="190"/>
    </location>
</feature>
<feature type="transmembrane region" description="Helical" evidence="7">
    <location>
        <begin position="329"/>
        <end position="349"/>
    </location>
</feature>
<accession>A0ABT3QGI3</accession>
<evidence type="ECO:0000256" key="3">
    <source>
        <dbReference type="ARBA" id="ARBA00022475"/>
    </source>
</evidence>
<feature type="transmembrane region" description="Helical" evidence="7">
    <location>
        <begin position="82"/>
        <end position="106"/>
    </location>
</feature>
<feature type="transmembrane region" description="Helical" evidence="7">
    <location>
        <begin position="274"/>
        <end position="292"/>
    </location>
</feature>
<evidence type="ECO:0000256" key="6">
    <source>
        <dbReference type="ARBA" id="ARBA00023136"/>
    </source>
</evidence>
<keyword evidence="5 7" id="KW-1133">Transmembrane helix</keyword>
<feature type="transmembrane region" description="Helical" evidence="7">
    <location>
        <begin position="202"/>
        <end position="224"/>
    </location>
</feature>
<sequence>MSDTTLPSARLATITSGCLMMVAVIFGLTYGLSGPLFMLELTERGYSTQTVAINAMMHALGVLLIAPFLPHIAVQFGPRRPVMLALCFLACVLLAFPFITSASLWFPLRTGMGMATETLLILSESWLNQMTPDTVRTRTMGLYSAMMSAGFALGPLLLGLTDRHSFTPFLITSGLLLLTFGLIAMPWVQIPQKHESTQHTALWRYIALAPIAISATLLLAMLEASGSSFLSLYAMQNGWPEKQATLLLSAMLLGAICFQLPLGWLGDRISRRHLLIALGTLSCLGALLWPVGIAHQPWAYVILFIWDGLFAGLYTIVMTVVGSRYQGKNLVAIYAVSSVAWGAGTFIGPEAASTAMGLTSNGLPLFVSIACGLFTLLPVFLKKSA</sequence>
<feature type="transmembrane region" description="Helical" evidence="7">
    <location>
        <begin position="51"/>
        <end position="70"/>
    </location>
</feature>
<dbReference type="Proteomes" id="UP001301152">
    <property type="component" value="Unassembled WGS sequence"/>
</dbReference>
<dbReference type="InterPro" id="IPR036259">
    <property type="entry name" value="MFS_trans_sf"/>
</dbReference>
<evidence type="ECO:0000256" key="2">
    <source>
        <dbReference type="ARBA" id="ARBA00022448"/>
    </source>
</evidence>
<dbReference type="InterPro" id="IPR047200">
    <property type="entry name" value="MFS_YcaD-like"/>
</dbReference>